<keyword evidence="5" id="KW-0539">Nucleus</keyword>
<dbReference type="Proteomes" id="UP001604336">
    <property type="component" value="Unassembled WGS sequence"/>
</dbReference>
<sequence length="292" mass="32393">MQEGFSFNQAPSKSKVKRAKGKIIEVQGGRLVRSTGGKDRHSKVCTARGPRDRRVRLSPNTAIQFYDVQDRLGYDRPSKAIDWLMKEAKAAIDALDEPPLMISTVQDQSPNLKIHQESDYFNKEAVNNEQISSLSFFSMENGATPSPSTEFQAYPNDEFNSILYPSYQQGLVSAINPSRLGTNMEISRLQRIFSWNHASANSGNSRGGAAESFINSLPDLGQNQIFSQREPLQSSINYPPVYSSFSTPITTVGFTQDSSKVTSAALQEPEDKIPFSSKQSANSTTTFLHYES</sequence>
<keyword evidence="9" id="KW-1185">Reference proteome</keyword>
<dbReference type="PANTHER" id="PTHR31072:SF240">
    <property type="entry name" value="TRANSCRIPTION FACTOR TCP10"/>
    <property type="match status" value="1"/>
</dbReference>
<evidence type="ECO:0000256" key="5">
    <source>
        <dbReference type="ARBA" id="ARBA00023242"/>
    </source>
</evidence>
<dbReference type="AlphaFoldDB" id="A0ABD1QGH6"/>
<reference evidence="9" key="1">
    <citation type="submission" date="2024-07" db="EMBL/GenBank/DDBJ databases">
        <title>Two chromosome-level genome assemblies of Korean endemic species Abeliophyllum distichum and Forsythia ovata (Oleaceae).</title>
        <authorList>
            <person name="Jang H."/>
        </authorList>
    </citation>
    <scope>NUCLEOTIDE SEQUENCE [LARGE SCALE GENOMIC DNA]</scope>
</reference>
<evidence type="ECO:0000256" key="3">
    <source>
        <dbReference type="ARBA" id="ARBA00023125"/>
    </source>
</evidence>
<dbReference type="InterPro" id="IPR017887">
    <property type="entry name" value="TF_TCP_subgr"/>
</dbReference>
<dbReference type="InterPro" id="IPR005333">
    <property type="entry name" value="Transcription_factor_TCP"/>
</dbReference>
<feature type="region of interest" description="Disordered" evidence="6">
    <location>
        <begin position="269"/>
        <end position="292"/>
    </location>
</feature>
<organism evidence="8 9">
    <name type="scientific">Abeliophyllum distichum</name>
    <dbReference type="NCBI Taxonomy" id="126358"/>
    <lineage>
        <taxon>Eukaryota</taxon>
        <taxon>Viridiplantae</taxon>
        <taxon>Streptophyta</taxon>
        <taxon>Embryophyta</taxon>
        <taxon>Tracheophyta</taxon>
        <taxon>Spermatophyta</taxon>
        <taxon>Magnoliopsida</taxon>
        <taxon>eudicotyledons</taxon>
        <taxon>Gunneridae</taxon>
        <taxon>Pentapetalae</taxon>
        <taxon>asterids</taxon>
        <taxon>lamiids</taxon>
        <taxon>Lamiales</taxon>
        <taxon>Oleaceae</taxon>
        <taxon>Forsythieae</taxon>
        <taxon>Abeliophyllum</taxon>
    </lineage>
</organism>
<feature type="domain" description="TCP" evidence="7">
    <location>
        <begin position="37"/>
        <end position="95"/>
    </location>
</feature>
<dbReference type="PANTHER" id="PTHR31072">
    <property type="entry name" value="TRANSCRIPTION FACTOR TCP4-RELATED"/>
    <property type="match status" value="1"/>
</dbReference>
<keyword evidence="3" id="KW-0238">DNA-binding</keyword>
<dbReference type="EMBL" id="JBFOLK010000011">
    <property type="protein sequence ID" value="KAL2475243.1"/>
    <property type="molecule type" value="Genomic_DNA"/>
</dbReference>
<evidence type="ECO:0000256" key="1">
    <source>
        <dbReference type="ARBA" id="ARBA00004123"/>
    </source>
</evidence>
<dbReference type="Pfam" id="PF03634">
    <property type="entry name" value="TCP"/>
    <property type="match status" value="1"/>
</dbReference>
<evidence type="ECO:0000256" key="2">
    <source>
        <dbReference type="ARBA" id="ARBA00023015"/>
    </source>
</evidence>
<name>A0ABD1QGH6_9LAMI</name>
<evidence type="ECO:0000313" key="9">
    <source>
        <dbReference type="Proteomes" id="UP001604336"/>
    </source>
</evidence>
<keyword evidence="4" id="KW-0804">Transcription</keyword>
<comment type="subcellular location">
    <subcellularLocation>
        <location evidence="1">Nucleus</location>
    </subcellularLocation>
</comment>
<comment type="caution">
    <text evidence="8">The sequence shown here is derived from an EMBL/GenBank/DDBJ whole genome shotgun (WGS) entry which is preliminary data.</text>
</comment>
<accession>A0ABD1QGH6</accession>
<proteinExistence type="predicted"/>
<dbReference type="PROSITE" id="PS51369">
    <property type="entry name" value="TCP"/>
    <property type="match status" value="1"/>
</dbReference>
<dbReference type="GO" id="GO:0003677">
    <property type="term" value="F:DNA binding"/>
    <property type="evidence" value="ECO:0007669"/>
    <property type="project" value="UniProtKB-KW"/>
</dbReference>
<feature type="compositionally biased region" description="Polar residues" evidence="6">
    <location>
        <begin position="276"/>
        <end position="292"/>
    </location>
</feature>
<protein>
    <submittedName>
        <fullName evidence="8">TCP domain-containing protein</fullName>
    </submittedName>
</protein>
<feature type="region of interest" description="Disordered" evidence="6">
    <location>
        <begin position="1"/>
        <end position="20"/>
    </location>
</feature>
<evidence type="ECO:0000259" key="7">
    <source>
        <dbReference type="PROSITE" id="PS51369"/>
    </source>
</evidence>
<dbReference type="GO" id="GO:0005634">
    <property type="term" value="C:nucleus"/>
    <property type="evidence" value="ECO:0007669"/>
    <property type="project" value="UniProtKB-SubCell"/>
</dbReference>
<evidence type="ECO:0000256" key="4">
    <source>
        <dbReference type="ARBA" id="ARBA00023163"/>
    </source>
</evidence>
<gene>
    <name evidence="8" type="ORF">Adt_35979</name>
</gene>
<keyword evidence="2" id="KW-0805">Transcription regulation</keyword>
<evidence type="ECO:0000313" key="8">
    <source>
        <dbReference type="EMBL" id="KAL2475243.1"/>
    </source>
</evidence>
<feature type="compositionally biased region" description="Polar residues" evidence="6">
    <location>
        <begin position="1"/>
        <end position="12"/>
    </location>
</feature>
<evidence type="ECO:0000256" key="6">
    <source>
        <dbReference type="SAM" id="MobiDB-lite"/>
    </source>
</evidence>